<evidence type="ECO:0000256" key="2">
    <source>
        <dbReference type="ARBA" id="ARBA00009001"/>
    </source>
</evidence>
<dbReference type="GO" id="GO:0003713">
    <property type="term" value="F:transcription coactivator activity"/>
    <property type="evidence" value="ECO:0007669"/>
    <property type="project" value="InterPro"/>
</dbReference>
<dbReference type="InterPro" id="IPR045125">
    <property type="entry name" value="Sub1/Tcp4-like"/>
</dbReference>
<dbReference type="Proteomes" id="UP001316803">
    <property type="component" value="Unassembled WGS sequence"/>
</dbReference>
<feature type="compositionally biased region" description="Acidic residues" evidence="7">
    <location>
        <begin position="144"/>
        <end position="166"/>
    </location>
</feature>
<dbReference type="PANTHER" id="PTHR13215">
    <property type="entry name" value="RNA POLYMERASE II TRANSCRIPTIONAL COACTIVATOR"/>
    <property type="match status" value="1"/>
</dbReference>
<evidence type="ECO:0000313" key="10">
    <source>
        <dbReference type="Proteomes" id="UP001316803"/>
    </source>
</evidence>
<evidence type="ECO:0000256" key="7">
    <source>
        <dbReference type="SAM" id="MobiDB-lite"/>
    </source>
</evidence>
<keyword evidence="6" id="KW-0539">Nucleus</keyword>
<dbReference type="Gene3D" id="2.30.31.10">
    <property type="entry name" value="Transcriptional Coactivator Pc4, Chain A"/>
    <property type="match status" value="1"/>
</dbReference>
<dbReference type="GO" id="GO:0060261">
    <property type="term" value="P:positive regulation of transcription initiation by RNA polymerase II"/>
    <property type="evidence" value="ECO:0007669"/>
    <property type="project" value="InterPro"/>
</dbReference>
<dbReference type="Pfam" id="PF02229">
    <property type="entry name" value="PC4"/>
    <property type="match status" value="1"/>
</dbReference>
<keyword evidence="10" id="KW-1185">Reference proteome</keyword>
<comment type="caution">
    <text evidence="9">The sequence shown here is derived from an EMBL/GenBank/DDBJ whole genome shotgun (WGS) entry which is preliminary data.</text>
</comment>
<reference evidence="9 10" key="1">
    <citation type="submission" date="2022-12" db="EMBL/GenBank/DDBJ databases">
        <title>Genomic features and morphological characterization of a novel Knufia sp. strain isolated from spacecraft assembly facility.</title>
        <authorList>
            <person name="Teixeira M."/>
            <person name="Chander A.M."/>
            <person name="Stajich J.E."/>
            <person name="Venkateswaran K."/>
        </authorList>
    </citation>
    <scope>NUCLEOTIDE SEQUENCE [LARGE SCALE GENOMIC DNA]</scope>
    <source>
        <strain evidence="9 10">FJI-L2-BK-P2</strain>
    </source>
</reference>
<evidence type="ECO:0000313" key="9">
    <source>
        <dbReference type="EMBL" id="KAK5958085.1"/>
    </source>
</evidence>
<protein>
    <recommendedName>
        <fullName evidence="8">Transcriptional coactivator p15 (PC4) C-terminal domain-containing protein</fullName>
    </recommendedName>
</protein>
<feature type="region of interest" description="Disordered" evidence="7">
    <location>
        <begin position="135"/>
        <end position="184"/>
    </location>
</feature>
<feature type="region of interest" description="Disordered" evidence="7">
    <location>
        <begin position="1"/>
        <end position="64"/>
    </location>
</feature>
<dbReference type="GO" id="GO:0003677">
    <property type="term" value="F:DNA binding"/>
    <property type="evidence" value="ECO:0007669"/>
    <property type="project" value="UniProtKB-KW"/>
</dbReference>
<keyword evidence="5" id="KW-0804">Transcription</keyword>
<name>A0AAN8IC43_9EURO</name>
<evidence type="ECO:0000256" key="5">
    <source>
        <dbReference type="ARBA" id="ARBA00023163"/>
    </source>
</evidence>
<proteinExistence type="inferred from homology"/>
<organism evidence="9 10">
    <name type="scientific">Knufia fluminis</name>
    <dbReference type="NCBI Taxonomy" id="191047"/>
    <lineage>
        <taxon>Eukaryota</taxon>
        <taxon>Fungi</taxon>
        <taxon>Dikarya</taxon>
        <taxon>Ascomycota</taxon>
        <taxon>Pezizomycotina</taxon>
        <taxon>Eurotiomycetes</taxon>
        <taxon>Chaetothyriomycetidae</taxon>
        <taxon>Chaetothyriales</taxon>
        <taxon>Trichomeriaceae</taxon>
        <taxon>Knufia</taxon>
    </lineage>
</organism>
<evidence type="ECO:0000259" key="8">
    <source>
        <dbReference type="Pfam" id="PF02229"/>
    </source>
</evidence>
<evidence type="ECO:0000256" key="3">
    <source>
        <dbReference type="ARBA" id="ARBA00023015"/>
    </source>
</evidence>
<feature type="compositionally biased region" description="Low complexity" evidence="7">
    <location>
        <begin position="27"/>
        <end position="58"/>
    </location>
</feature>
<feature type="domain" description="Transcriptional coactivator p15 (PC4) C-terminal" evidence="8">
    <location>
        <begin position="69"/>
        <end position="118"/>
    </location>
</feature>
<evidence type="ECO:0000256" key="1">
    <source>
        <dbReference type="ARBA" id="ARBA00004123"/>
    </source>
</evidence>
<dbReference type="AlphaFoldDB" id="A0AAN8IC43"/>
<evidence type="ECO:0000256" key="4">
    <source>
        <dbReference type="ARBA" id="ARBA00023125"/>
    </source>
</evidence>
<comment type="similarity">
    <text evidence="2">Belongs to the transcriptional coactivator PC4 family.</text>
</comment>
<dbReference type="SUPFAM" id="SSF54447">
    <property type="entry name" value="ssDNA-binding transcriptional regulator domain"/>
    <property type="match status" value="1"/>
</dbReference>
<evidence type="ECO:0000256" key="6">
    <source>
        <dbReference type="ARBA" id="ARBA00023242"/>
    </source>
</evidence>
<dbReference type="GO" id="GO:0005634">
    <property type="term" value="C:nucleus"/>
    <property type="evidence" value="ECO:0007669"/>
    <property type="project" value="UniProtKB-SubCell"/>
</dbReference>
<comment type="subcellular location">
    <subcellularLocation>
        <location evidence="1">Nucleus</location>
    </subcellularLocation>
</comment>
<accession>A0AAN8IC43</accession>
<dbReference type="EMBL" id="JAKLMC020000002">
    <property type="protein sequence ID" value="KAK5958085.1"/>
    <property type="molecule type" value="Genomic_DNA"/>
</dbReference>
<gene>
    <name evidence="9" type="ORF">OHC33_001275</name>
</gene>
<dbReference type="InterPro" id="IPR009044">
    <property type="entry name" value="ssDNA-bd_transcriptional_reg"/>
</dbReference>
<sequence>MAKRKSTHNPNDSDGFIVSDSSRQNSTAPPSKRTKKATATTSSTTSHHFTNPTPSTPTANRDPENNLYWEISKARRVVLNDFKGKKMISIREYYEKDGTWLPGKKGINMTLEQYGALMGVIPAVDRELRRGGVENLPRVKYGDGVEDGGEVKDEPDDEDETEETEASGDGGGRANHEATSDEEE</sequence>
<feature type="compositionally biased region" description="Basic and acidic residues" evidence="7">
    <location>
        <begin position="174"/>
        <end position="184"/>
    </location>
</feature>
<keyword evidence="4" id="KW-0238">DNA-binding</keyword>
<keyword evidence="3" id="KW-0805">Transcription regulation</keyword>
<dbReference type="InterPro" id="IPR003173">
    <property type="entry name" value="PC4_C"/>
</dbReference>